<comment type="caution">
    <text evidence="2">The sequence shown here is derived from an EMBL/GenBank/DDBJ whole genome shotgun (WGS) entry which is preliminary data.</text>
</comment>
<evidence type="ECO:0000259" key="1">
    <source>
        <dbReference type="Pfam" id="PF00561"/>
    </source>
</evidence>
<keyword evidence="2" id="KW-0378">Hydrolase</keyword>
<dbReference type="PANTHER" id="PTHR43194:SF2">
    <property type="entry name" value="PEROXISOMAL MEMBRANE PROTEIN LPX1"/>
    <property type="match status" value="1"/>
</dbReference>
<keyword evidence="3" id="KW-1185">Reference proteome</keyword>
<dbReference type="PANTHER" id="PTHR43194">
    <property type="entry name" value="HYDROLASE ALPHA/BETA FOLD FAMILY"/>
    <property type="match status" value="1"/>
</dbReference>
<dbReference type="InterPro" id="IPR000073">
    <property type="entry name" value="AB_hydrolase_1"/>
</dbReference>
<dbReference type="SUPFAM" id="SSF53474">
    <property type="entry name" value="alpha/beta-Hydrolases"/>
    <property type="match status" value="1"/>
</dbReference>
<protein>
    <submittedName>
        <fullName evidence="2">Alpha/beta fold hydrolase</fullName>
    </submittedName>
</protein>
<dbReference type="GO" id="GO:0016787">
    <property type="term" value="F:hydrolase activity"/>
    <property type="evidence" value="ECO:0007669"/>
    <property type="project" value="UniProtKB-KW"/>
</dbReference>
<dbReference type="RefSeq" id="WP_208814189.1">
    <property type="nucleotide sequence ID" value="NZ_WVUH01000114.1"/>
</dbReference>
<accession>A0ABS3VRX3</accession>
<sequence>MTDTVLRSGSVPLAVRDLGGDGPPLLLLPGAGGNLAGLVPFGELLRATHRVVVVDLRGHGRSGDGPWSWDAVEDDLVTVTAELGLDAPAVVGLSLGGMVAAQWAARHPECPGAVNLDGNPTPVRPDQLVGLDTGEASGELARLATVFTSMAGALAAPLTWEQVAQFRAAHLAMAARHGQPEAVALAAFERNLVVDGDVVRLRPGPEVLARLRELMAELDLVPLYRDLTVPLLHVLATEDLPEQRPFARLYGAYRQGLVGRLAEVSATNPRLRVHSLAGVSHAMVVERPGPLAELVIRFLAGAG</sequence>
<dbReference type="InterPro" id="IPR050228">
    <property type="entry name" value="Carboxylesterase_BioH"/>
</dbReference>
<reference evidence="2 3" key="1">
    <citation type="submission" date="2019-12" db="EMBL/GenBank/DDBJ databases">
        <title>Whole genome sequencing of endophytic Actinobacterium Micromonospora sp. MPMI6T.</title>
        <authorList>
            <person name="Evv R."/>
            <person name="Podile A.R."/>
        </authorList>
    </citation>
    <scope>NUCLEOTIDE SEQUENCE [LARGE SCALE GENOMIC DNA]</scope>
    <source>
        <strain evidence="2 3">MPMI6</strain>
    </source>
</reference>
<feature type="domain" description="AB hydrolase-1" evidence="1">
    <location>
        <begin position="23"/>
        <end position="122"/>
    </location>
</feature>
<dbReference type="Gene3D" id="3.40.50.1820">
    <property type="entry name" value="alpha/beta hydrolase"/>
    <property type="match status" value="1"/>
</dbReference>
<gene>
    <name evidence="2" type="ORF">GSF22_14920</name>
</gene>
<evidence type="ECO:0000313" key="2">
    <source>
        <dbReference type="EMBL" id="MBO4207292.1"/>
    </source>
</evidence>
<dbReference type="InterPro" id="IPR029058">
    <property type="entry name" value="AB_hydrolase_fold"/>
</dbReference>
<proteinExistence type="predicted"/>
<organism evidence="2 3">
    <name type="scientific">Micromonospora echinofusca</name>
    <dbReference type="NCBI Taxonomy" id="47858"/>
    <lineage>
        <taxon>Bacteria</taxon>
        <taxon>Bacillati</taxon>
        <taxon>Actinomycetota</taxon>
        <taxon>Actinomycetes</taxon>
        <taxon>Micromonosporales</taxon>
        <taxon>Micromonosporaceae</taxon>
        <taxon>Micromonospora</taxon>
    </lineage>
</organism>
<dbReference type="Proteomes" id="UP000823521">
    <property type="component" value="Unassembled WGS sequence"/>
</dbReference>
<dbReference type="EMBL" id="WVUH01000114">
    <property type="protein sequence ID" value="MBO4207292.1"/>
    <property type="molecule type" value="Genomic_DNA"/>
</dbReference>
<evidence type="ECO:0000313" key="3">
    <source>
        <dbReference type="Proteomes" id="UP000823521"/>
    </source>
</evidence>
<dbReference type="Pfam" id="PF00561">
    <property type="entry name" value="Abhydrolase_1"/>
    <property type="match status" value="1"/>
</dbReference>
<name>A0ABS3VRX3_MICEH</name>